<dbReference type="GO" id="GO:0005886">
    <property type="term" value="C:plasma membrane"/>
    <property type="evidence" value="ECO:0007669"/>
    <property type="project" value="UniProtKB-SubCell"/>
</dbReference>
<dbReference type="GO" id="GO:0006605">
    <property type="term" value="P:protein targeting"/>
    <property type="evidence" value="ECO:0007669"/>
    <property type="project" value="InterPro"/>
</dbReference>
<feature type="transmembrane region" description="Helical" evidence="7">
    <location>
        <begin position="221"/>
        <end position="242"/>
    </location>
</feature>
<evidence type="ECO:0000256" key="4">
    <source>
        <dbReference type="ARBA" id="ARBA00022692"/>
    </source>
</evidence>
<sequence>MIETLIIALVLVLFRVAAFVAFLPPVAGNGLPSTVKVGMAVALTMVWGPMHAPMIAAGLIAQGGLGVAWPMLAWLSVRETLFGIALAWLLGLLIVPVRIAGAYIGQETGLTMATLTSPTDHQNTNIIAQGLEALAILMFFAMNLHHVLFRILHASFVRFPTVGEWNLDGMEWVVGRVSNAGIAGLQIAAPVAIVLFAGLVTLLLVMRAAPQFNLFTFGMQVRLAVGLIALLLLLPDVVVAIGRSFHSLLEFSGM</sequence>
<dbReference type="AlphaFoldDB" id="A0A517ZCM4"/>
<dbReference type="Pfam" id="PF01311">
    <property type="entry name" value="Bac_export_1"/>
    <property type="match status" value="1"/>
</dbReference>
<accession>A0A517ZCM4</accession>
<evidence type="ECO:0000256" key="3">
    <source>
        <dbReference type="ARBA" id="ARBA00022475"/>
    </source>
</evidence>
<proteinExistence type="inferred from homology"/>
<dbReference type="PRINTS" id="PR00953">
    <property type="entry name" value="TYPE3IMRPROT"/>
</dbReference>
<dbReference type="EMBL" id="CP036275">
    <property type="protein sequence ID" value="QDU40246.1"/>
    <property type="molecule type" value="Genomic_DNA"/>
</dbReference>
<gene>
    <name evidence="8" type="ORF">Mal4_46020</name>
</gene>
<keyword evidence="6 7" id="KW-0472">Membrane</keyword>
<reference evidence="8 9" key="1">
    <citation type="submission" date="2019-02" db="EMBL/GenBank/DDBJ databases">
        <title>Deep-cultivation of Planctomycetes and their phenomic and genomic characterization uncovers novel biology.</title>
        <authorList>
            <person name="Wiegand S."/>
            <person name="Jogler M."/>
            <person name="Boedeker C."/>
            <person name="Pinto D."/>
            <person name="Vollmers J."/>
            <person name="Rivas-Marin E."/>
            <person name="Kohn T."/>
            <person name="Peeters S.H."/>
            <person name="Heuer A."/>
            <person name="Rast P."/>
            <person name="Oberbeckmann S."/>
            <person name="Bunk B."/>
            <person name="Jeske O."/>
            <person name="Meyerdierks A."/>
            <person name="Storesund J.E."/>
            <person name="Kallscheuer N."/>
            <person name="Luecker S."/>
            <person name="Lage O.M."/>
            <person name="Pohl T."/>
            <person name="Merkel B.J."/>
            <person name="Hornburger P."/>
            <person name="Mueller R.-W."/>
            <person name="Bruemmer F."/>
            <person name="Labrenz M."/>
            <person name="Spormann A.M."/>
            <person name="Op den Camp H."/>
            <person name="Overmann J."/>
            <person name="Amann R."/>
            <person name="Jetten M.S.M."/>
            <person name="Mascher T."/>
            <person name="Medema M.H."/>
            <person name="Devos D.P."/>
            <person name="Kaster A.-K."/>
            <person name="Ovreas L."/>
            <person name="Rohde M."/>
            <person name="Galperin M.Y."/>
            <person name="Jogler C."/>
        </authorList>
    </citation>
    <scope>NUCLEOTIDE SEQUENCE [LARGE SCALE GENOMIC DNA]</scope>
    <source>
        <strain evidence="8 9">Mal4</strain>
    </source>
</reference>
<feature type="transmembrane region" description="Helical" evidence="7">
    <location>
        <begin position="187"/>
        <end position="209"/>
    </location>
</feature>
<keyword evidence="8" id="KW-0282">Flagellum</keyword>
<keyword evidence="3" id="KW-1003">Cell membrane</keyword>
<evidence type="ECO:0000256" key="5">
    <source>
        <dbReference type="ARBA" id="ARBA00022989"/>
    </source>
</evidence>
<feature type="transmembrane region" description="Helical" evidence="7">
    <location>
        <begin position="126"/>
        <end position="149"/>
    </location>
</feature>
<dbReference type="Proteomes" id="UP000320496">
    <property type="component" value="Chromosome"/>
</dbReference>
<dbReference type="KEGG" id="mri:Mal4_46020"/>
<evidence type="ECO:0000256" key="1">
    <source>
        <dbReference type="ARBA" id="ARBA00004651"/>
    </source>
</evidence>
<evidence type="ECO:0000256" key="6">
    <source>
        <dbReference type="ARBA" id="ARBA00023136"/>
    </source>
</evidence>
<dbReference type="RefSeq" id="WP_197443707.1">
    <property type="nucleotide sequence ID" value="NZ_CP036275.1"/>
</dbReference>
<name>A0A517ZCM4_9PLAN</name>
<feature type="transmembrane region" description="Helical" evidence="7">
    <location>
        <begin position="81"/>
        <end position="106"/>
    </location>
</feature>
<comment type="subcellular location">
    <subcellularLocation>
        <location evidence="1">Cell membrane</location>
        <topology evidence="1">Multi-pass membrane protein</topology>
    </subcellularLocation>
</comment>
<keyword evidence="8" id="KW-0969">Cilium</keyword>
<dbReference type="InterPro" id="IPR002010">
    <property type="entry name" value="T3SS_IM_R"/>
</dbReference>
<keyword evidence="4 7" id="KW-0812">Transmembrane</keyword>
<evidence type="ECO:0000313" key="8">
    <source>
        <dbReference type="EMBL" id="QDU40246.1"/>
    </source>
</evidence>
<feature type="transmembrane region" description="Helical" evidence="7">
    <location>
        <begin position="52"/>
        <end position="74"/>
    </location>
</feature>
<comment type="similarity">
    <text evidence="2">Belongs to the FliR/MopE/SpaR family.</text>
</comment>
<evidence type="ECO:0000256" key="7">
    <source>
        <dbReference type="SAM" id="Phobius"/>
    </source>
</evidence>
<dbReference type="PANTHER" id="PTHR30065">
    <property type="entry name" value="FLAGELLAR BIOSYNTHETIC PROTEIN FLIR"/>
    <property type="match status" value="1"/>
</dbReference>
<keyword evidence="8" id="KW-0966">Cell projection</keyword>
<dbReference type="PANTHER" id="PTHR30065:SF1">
    <property type="entry name" value="SURFACE PRESENTATION OF ANTIGENS PROTEIN SPAR"/>
    <property type="match status" value="1"/>
</dbReference>
<protein>
    <submittedName>
        <fullName evidence="8">Flagellar biosynthesis protein FliR</fullName>
    </submittedName>
</protein>
<organism evidence="8 9">
    <name type="scientific">Maioricimonas rarisocia</name>
    <dbReference type="NCBI Taxonomy" id="2528026"/>
    <lineage>
        <taxon>Bacteria</taxon>
        <taxon>Pseudomonadati</taxon>
        <taxon>Planctomycetota</taxon>
        <taxon>Planctomycetia</taxon>
        <taxon>Planctomycetales</taxon>
        <taxon>Planctomycetaceae</taxon>
        <taxon>Maioricimonas</taxon>
    </lineage>
</organism>
<evidence type="ECO:0000313" key="9">
    <source>
        <dbReference type="Proteomes" id="UP000320496"/>
    </source>
</evidence>
<evidence type="ECO:0000256" key="2">
    <source>
        <dbReference type="ARBA" id="ARBA00009772"/>
    </source>
</evidence>
<keyword evidence="9" id="KW-1185">Reference proteome</keyword>
<keyword evidence="5 7" id="KW-1133">Transmembrane helix</keyword>